<dbReference type="EMBL" id="CP050804">
    <property type="protein sequence ID" value="QJC21861.1"/>
    <property type="molecule type" value="Genomic_DNA"/>
</dbReference>
<keyword evidence="5" id="KW-1185">Reference proteome</keyword>
<dbReference type="AlphaFoldDB" id="A0A6H2ELC1"/>
<dbReference type="GO" id="GO:0016020">
    <property type="term" value="C:membrane"/>
    <property type="evidence" value="ECO:0007669"/>
    <property type="project" value="TreeGrafter"/>
</dbReference>
<evidence type="ECO:0000256" key="3">
    <source>
        <dbReference type="RuleBase" id="RU000363"/>
    </source>
</evidence>
<evidence type="ECO:0000313" key="4">
    <source>
        <dbReference type="EMBL" id="QJC21861.1"/>
    </source>
</evidence>
<comment type="similarity">
    <text evidence="1 3">Belongs to the short-chain dehydrogenases/reductases (SDR) family.</text>
</comment>
<dbReference type="InterPro" id="IPR002347">
    <property type="entry name" value="SDR_fam"/>
</dbReference>
<dbReference type="SUPFAM" id="SSF51735">
    <property type="entry name" value="NAD(P)-binding Rossmann-fold domains"/>
    <property type="match status" value="1"/>
</dbReference>
<evidence type="ECO:0000256" key="1">
    <source>
        <dbReference type="ARBA" id="ARBA00006484"/>
    </source>
</evidence>
<dbReference type="PRINTS" id="PR00080">
    <property type="entry name" value="SDRFAMILY"/>
</dbReference>
<dbReference type="KEGG" id="arca:HC352_04655"/>
<dbReference type="PANTHER" id="PTHR44196:SF1">
    <property type="entry name" value="DEHYDROGENASE_REDUCTASE SDR FAMILY MEMBER 7B"/>
    <property type="match status" value="1"/>
</dbReference>
<dbReference type="Gene3D" id="3.40.50.720">
    <property type="entry name" value="NAD(P)-binding Rossmann-like Domain"/>
    <property type="match status" value="1"/>
</dbReference>
<sequence>MDASTTVLLTGASRGIGAHIARNLARPGRTMLLLARTQEALYDTAKACNARGATVLTFGVDLAQVQEITHLCHKISEYPVDLLINNAGIMAEEALPWETDPHDWWLTQEINLRAPYLLAHALVPSMLARGGGRIIDLSSGAAVKDTALASSYYVSKTALLRFAGSLHEAGAEHGLRVFSVAPGVVQTDMTANRLMHQERTQWNDPQEVAEIIAAIADGTLDGIAGTQVRAGTDTVEELIRRSEQGVGVEERKLRLTPWEN</sequence>
<gene>
    <name evidence="4" type="ORF">HC352_04655</name>
</gene>
<evidence type="ECO:0000313" key="5">
    <source>
        <dbReference type="Proteomes" id="UP000502298"/>
    </source>
</evidence>
<proteinExistence type="inferred from homology"/>
<reference evidence="4 5" key="1">
    <citation type="submission" date="2020-03" db="EMBL/GenBank/DDBJ databases">
        <title>Complete genome of Arcanobacterium buesumensis sp. nov. strain 2701.</title>
        <authorList>
            <person name="Borowiak M."/>
            <person name="Alssahen M."/>
            <person name="Laemmler C."/>
            <person name="Malorny B."/>
            <person name="Hassan A."/>
            <person name="Prenger-Berninghoff E."/>
            <person name="Ploetz M."/>
            <person name="Abdulmawjood A."/>
        </authorList>
    </citation>
    <scope>NUCLEOTIDE SEQUENCE [LARGE SCALE GENOMIC DNA]</scope>
    <source>
        <strain evidence="4 5">2701</strain>
    </source>
</reference>
<dbReference type="PANTHER" id="PTHR44196">
    <property type="entry name" value="DEHYDROGENASE/REDUCTASE SDR FAMILY MEMBER 7B"/>
    <property type="match status" value="1"/>
</dbReference>
<dbReference type="CDD" id="cd05233">
    <property type="entry name" value="SDR_c"/>
    <property type="match status" value="1"/>
</dbReference>
<dbReference type="GO" id="GO:0016491">
    <property type="term" value="F:oxidoreductase activity"/>
    <property type="evidence" value="ECO:0007669"/>
    <property type="project" value="UniProtKB-KW"/>
</dbReference>
<dbReference type="Proteomes" id="UP000502298">
    <property type="component" value="Chromosome"/>
</dbReference>
<dbReference type="InterPro" id="IPR036291">
    <property type="entry name" value="NAD(P)-bd_dom_sf"/>
</dbReference>
<dbReference type="PRINTS" id="PR00081">
    <property type="entry name" value="GDHRDH"/>
</dbReference>
<accession>A0A6H2ELC1</accession>
<protein>
    <submittedName>
        <fullName evidence="4">SDR family oxidoreductase</fullName>
    </submittedName>
</protein>
<dbReference type="RefSeq" id="WP_168917801.1">
    <property type="nucleotide sequence ID" value="NZ_CP050804.1"/>
</dbReference>
<dbReference type="Pfam" id="PF00106">
    <property type="entry name" value="adh_short"/>
    <property type="match status" value="1"/>
</dbReference>
<organism evidence="4 5">
    <name type="scientific">Arcanobacterium buesumense</name>
    <dbReference type="NCBI Taxonomy" id="2722751"/>
    <lineage>
        <taxon>Bacteria</taxon>
        <taxon>Bacillati</taxon>
        <taxon>Actinomycetota</taxon>
        <taxon>Actinomycetes</taxon>
        <taxon>Actinomycetales</taxon>
        <taxon>Actinomycetaceae</taxon>
        <taxon>Arcanobacterium</taxon>
    </lineage>
</organism>
<name>A0A6H2ELC1_9ACTO</name>
<keyword evidence="2" id="KW-0560">Oxidoreductase</keyword>
<evidence type="ECO:0000256" key="2">
    <source>
        <dbReference type="ARBA" id="ARBA00023002"/>
    </source>
</evidence>